<reference evidence="2 3" key="1">
    <citation type="submission" date="2015-09" db="EMBL/GenBank/DDBJ databases">
        <title>Draft genome of a European isolate of the apple canker pathogen Neonectria ditissima.</title>
        <authorList>
            <person name="Gomez-Cortecero A."/>
            <person name="Harrison R.J."/>
            <person name="Armitage A.D."/>
        </authorList>
    </citation>
    <scope>NUCLEOTIDE SEQUENCE [LARGE SCALE GENOMIC DNA]</scope>
    <source>
        <strain evidence="2 3">R09/05</strain>
    </source>
</reference>
<dbReference type="PANTHER" id="PTHR37540:SF5">
    <property type="entry name" value="TRANSCRIPTION FACTOR DOMAIN-CONTAINING PROTEIN"/>
    <property type="match status" value="1"/>
</dbReference>
<dbReference type="AlphaFoldDB" id="A0A0P7AFE3"/>
<proteinExistence type="predicted"/>
<dbReference type="Proteomes" id="UP000050424">
    <property type="component" value="Unassembled WGS sequence"/>
</dbReference>
<dbReference type="PANTHER" id="PTHR37540">
    <property type="entry name" value="TRANSCRIPTION FACTOR (ACR-2), PUTATIVE-RELATED-RELATED"/>
    <property type="match status" value="1"/>
</dbReference>
<comment type="caution">
    <text evidence="2">The sequence shown here is derived from an EMBL/GenBank/DDBJ whole genome shotgun (WGS) entry which is preliminary data.</text>
</comment>
<dbReference type="OrthoDB" id="4158087at2759"/>
<name>A0A0P7AFE3_9HYPO</name>
<sequence>MESIKESGSAPSILHQEAGEPGPGFKFIVTTPSQRRSRDNQRLVRSHATRARPRRKGCHPLPSWINQGADDDQGSQAKQHAGSYPVPSQSQMKFPSPSRVGSELAWIQFPEFIKPYMLEGIIRFVRNGLYPAELCFEVESFDSGWVGCLMSDPVYLHSMLFSSEAYVDDCLGRDHSPVTQFHFLKTLRLLQERIAVPDDPLAIADQTIMTVVTLALAAQVFGDRATVENHVRGLEKMVSLRGGLGLLKTSTHELPAKICRVDLGFALTFGHRPAFFRQAISWDRYVVDHRKSRPAHLDCEDDTSAFIQALDWRLANVWKDLQRFSDICNLACQTGHRLTHTSFSEIMISVLYRLLHISLGDCPLAECLRVGMLAFAATIFMQWQYFKLGQGSLAEMFSAALLRLQISSVDVPPAVLFWLLTVMNTSFSNDAEAQHVGWLEEVIGLVRLASWDEARKVLKSMVWIDSLNDSKGKAAFVRAKSNIDWIPKYGEMQG</sequence>
<feature type="compositionally biased region" description="Basic residues" evidence="1">
    <location>
        <begin position="44"/>
        <end position="58"/>
    </location>
</feature>
<evidence type="ECO:0000313" key="3">
    <source>
        <dbReference type="Proteomes" id="UP000050424"/>
    </source>
</evidence>
<dbReference type="STRING" id="78410.A0A0P7AFE3"/>
<accession>A0A0P7AFE3</accession>
<protein>
    <recommendedName>
        <fullName evidence="4">Transcription factor domain-containing protein</fullName>
    </recommendedName>
</protein>
<feature type="region of interest" description="Disordered" evidence="1">
    <location>
        <begin position="1"/>
        <end position="95"/>
    </location>
</feature>
<evidence type="ECO:0008006" key="4">
    <source>
        <dbReference type="Google" id="ProtNLM"/>
    </source>
</evidence>
<gene>
    <name evidence="2" type="ORF">AK830_g10602</name>
</gene>
<dbReference type="EMBL" id="LKCW01000224">
    <property type="protein sequence ID" value="KPM35977.1"/>
    <property type="molecule type" value="Genomic_DNA"/>
</dbReference>
<organism evidence="2 3">
    <name type="scientific">Neonectria ditissima</name>
    <dbReference type="NCBI Taxonomy" id="78410"/>
    <lineage>
        <taxon>Eukaryota</taxon>
        <taxon>Fungi</taxon>
        <taxon>Dikarya</taxon>
        <taxon>Ascomycota</taxon>
        <taxon>Pezizomycotina</taxon>
        <taxon>Sordariomycetes</taxon>
        <taxon>Hypocreomycetidae</taxon>
        <taxon>Hypocreales</taxon>
        <taxon>Nectriaceae</taxon>
        <taxon>Neonectria</taxon>
    </lineage>
</organism>
<evidence type="ECO:0000256" key="1">
    <source>
        <dbReference type="SAM" id="MobiDB-lite"/>
    </source>
</evidence>
<keyword evidence="3" id="KW-1185">Reference proteome</keyword>
<evidence type="ECO:0000313" key="2">
    <source>
        <dbReference type="EMBL" id="KPM35977.1"/>
    </source>
</evidence>